<evidence type="ECO:0000313" key="5">
    <source>
        <dbReference type="Proteomes" id="UP000077271"/>
    </source>
</evidence>
<dbReference type="Proteomes" id="UP000077271">
    <property type="component" value="Unassembled WGS sequence"/>
</dbReference>
<evidence type="ECO:0000259" key="3">
    <source>
        <dbReference type="Pfam" id="PF07282"/>
    </source>
</evidence>
<comment type="caution">
    <text evidence="4">The sequence shown here is derived from an EMBL/GenBank/DDBJ whole genome shotgun (WGS) entry which is preliminary data.</text>
</comment>
<dbReference type="Pfam" id="PF07282">
    <property type="entry name" value="Cas12f1-like_TNB"/>
    <property type="match status" value="1"/>
</dbReference>
<keyword evidence="1" id="KW-0238">DNA-binding</keyword>
<accession>A0A177L2K8</accession>
<reference evidence="4 5" key="1">
    <citation type="submission" date="2016-01" db="EMBL/GenBank/DDBJ databases">
        <title>Investigation of taxonomic status of Bacillus aminovorans.</title>
        <authorList>
            <person name="Verma A."/>
            <person name="Pal Y."/>
            <person name="Krishnamurthi S."/>
        </authorList>
    </citation>
    <scope>NUCLEOTIDE SEQUENCE [LARGE SCALE GENOMIC DNA]</scope>
    <source>
        <strain evidence="4 5">DSM 4337</strain>
    </source>
</reference>
<organism evidence="4 5">
    <name type="scientific">Domibacillus aminovorans</name>
    <dbReference type="NCBI Taxonomy" id="29332"/>
    <lineage>
        <taxon>Bacteria</taxon>
        <taxon>Bacillati</taxon>
        <taxon>Bacillota</taxon>
        <taxon>Bacilli</taxon>
        <taxon>Bacillales</taxon>
        <taxon>Bacillaceae</taxon>
        <taxon>Domibacillus</taxon>
    </lineage>
</organism>
<keyword evidence="2" id="KW-0472">Membrane</keyword>
<dbReference type="AlphaFoldDB" id="A0A177L2K8"/>
<dbReference type="EMBL" id="LQWZ01000001">
    <property type="protein sequence ID" value="OAH59634.1"/>
    <property type="molecule type" value="Genomic_DNA"/>
</dbReference>
<dbReference type="InterPro" id="IPR010095">
    <property type="entry name" value="Cas12f1-like_TNB"/>
</dbReference>
<evidence type="ECO:0000256" key="2">
    <source>
        <dbReference type="SAM" id="Phobius"/>
    </source>
</evidence>
<feature type="transmembrane region" description="Helical" evidence="2">
    <location>
        <begin position="20"/>
        <end position="37"/>
    </location>
</feature>
<name>A0A177L2K8_9BACI</name>
<evidence type="ECO:0000256" key="1">
    <source>
        <dbReference type="ARBA" id="ARBA00023125"/>
    </source>
</evidence>
<keyword evidence="2" id="KW-0812">Transmembrane</keyword>
<feature type="domain" description="Cas12f1-like TNB" evidence="3">
    <location>
        <begin position="56"/>
        <end position="121"/>
    </location>
</feature>
<evidence type="ECO:0000313" key="4">
    <source>
        <dbReference type="EMBL" id="OAH59634.1"/>
    </source>
</evidence>
<gene>
    <name evidence="4" type="ORF">AWH48_00575</name>
</gene>
<proteinExistence type="predicted"/>
<dbReference type="GO" id="GO:0003677">
    <property type="term" value="F:DNA binding"/>
    <property type="evidence" value="ECO:0007669"/>
    <property type="project" value="UniProtKB-KW"/>
</dbReference>
<protein>
    <recommendedName>
        <fullName evidence="3">Cas12f1-like TNB domain-containing protein</fullName>
    </recommendedName>
</protein>
<keyword evidence="2" id="KW-1133">Transmembrane helix</keyword>
<sequence length="129" mass="14832">MTSPYSMLENFKARFICDDATGFLLLLFISIFKKIFYERSLPLQSCEGRSPTINGWGMFTIFLDYKLKEQGKPLIKIDKWFPSTKKCSSCGTEKSMPLSERTYRCSYGYVAERDHNSAINIKDEGILAI</sequence>